<keyword evidence="2" id="KW-1185">Reference proteome</keyword>
<name>U4LAX6_PYROM</name>
<organism evidence="1 2">
    <name type="scientific">Pyronema omphalodes (strain CBS 100304)</name>
    <name type="common">Pyronema confluens</name>
    <dbReference type="NCBI Taxonomy" id="1076935"/>
    <lineage>
        <taxon>Eukaryota</taxon>
        <taxon>Fungi</taxon>
        <taxon>Dikarya</taxon>
        <taxon>Ascomycota</taxon>
        <taxon>Pezizomycotina</taxon>
        <taxon>Pezizomycetes</taxon>
        <taxon>Pezizales</taxon>
        <taxon>Pyronemataceae</taxon>
        <taxon>Pyronema</taxon>
    </lineage>
</organism>
<evidence type="ECO:0000313" key="2">
    <source>
        <dbReference type="Proteomes" id="UP000018144"/>
    </source>
</evidence>
<dbReference type="AlphaFoldDB" id="U4LAX6"/>
<proteinExistence type="predicted"/>
<protein>
    <submittedName>
        <fullName evidence="1">Uncharacterized protein</fullName>
    </submittedName>
</protein>
<dbReference type="Proteomes" id="UP000018144">
    <property type="component" value="Unassembled WGS sequence"/>
</dbReference>
<reference evidence="1 2" key="1">
    <citation type="journal article" date="2013" name="PLoS Genet.">
        <title>The genome and development-dependent transcriptomes of Pyronema confluens: a window into fungal evolution.</title>
        <authorList>
            <person name="Traeger S."/>
            <person name="Altegoer F."/>
            <person name="Freitag M."/>
            <person name="Gabaldon T."/>
            <person name="Kempken F."/>
            <person name="Kumar A."/>
            <person name="Marcet-Houben M."/>
            <person name="Poggeler S."/>
            <person name="Stajich J.E."/>
            <person name="Nowrousian M."/>
        </authorList>
    </citation>
    <scope>NUCLEOTIDE SEQUENCE [LARGE SCALE GENOMIC DNA]</scope>
    <source>
        <strain evidence="2">CBS 100304</strain>
        <tissue evidence="1">Vegetative mycelium</tissue>
    </source>
</reference>
<dbReference type="EMBL" id="HF935591">
    <property type="protein sequence ID" value="CCX11092.1"/>
    <property type="molecule type" value="Genomic_DNA"/>
</dbReference>
<gene>
    <name evidence="1" type="ORF">PCON_10686</name>
</gene>
<accession>U4LAX6</accession>
<sequence>MIGYRPNLSTNSFPISARHELLPAPRLLTDAGNLNSTSFSYLHREESLLRRSCDDRSDQ</sequence>
<evidence type="ECO:0000313" key="1">
    <source>
        <dbReference type="EMBL" id="CCX11092.1"/>
    </source>
</evidence>